<evidence type="ECO:0000256" key="1">
    <source>
        <dbReference type="ARBA" id="ARBA00004193"/>
    </source>
</evidence>
<evidence type="ECO:0000256" key="7">
    <source>
        <dbReference type="SAM" id="MobiDB-lite"/>
    </source>
</evidence>
<evidence type="ECO:0000256" key="6">
    <source>
        <dbReference type="ARBA" id="ARBA00023288"/>
    </source>
</evidence>
<sequence>MRKTATIAAVSTLLALSLAACGERDEDNEETGADNTESSAPAEPGSSDSASESASDTAAPTGDQYPDFKACMVSDSGGFDDKSFNQTSLKGQTDAADQFGVQTAQVESNSDTEYGDNIDQLIGEGCNEITTVGFLLGDATEAAAKKNKDVDFAIVDFAYEKPAPNLKGLVFATDQPSFLAGYLAAAQSESGIVGTFGGLNIPTVTVFMEGFRLGVEQYNEDTGEEVQLLGWDGSEGAFTEDFEDKGKGQSVGADLIQQGADIIFPVAGPAGLGGLQAAKDGGALGIWVDTDGYESTEYGDILLTSVVKGLDVAVTEAIKESAEGTFSNELYSGTLENDGVGLAPFHDFDGEIDQETKDRLDELTQQIIAGEVTTS</sequence>
<dbReference type="PANTHER" id="PTHR34296:SF2">
    <property type="entry name" value="ABC TRANSPORTER GUANOSINE-BINDING PROTEIN NUPN"/>
    <property type="match status" value="1"/>
</dbReference>
<reference evidence="11" key="1">
    <citation type="journal article" date="2019" name="Int. J. Syst. Evol. Microbiol.">
        <title>The Global Catalogue of Microorganisms (GCM) 10K type strain sequencing project: providing services to taxonomists for standard genome sequencing and annotation.</title>
        <authorList>
            <consortium name="The Broad Institute Genomics Platform"/>
            <consortium name="The Broad Institute Genome Sequencing Center for Infectious Disease"/>
            <person name="Wu L."/>
            <person name="Ma J."/>
        </authorList>
    </citation>
    <scope>NUCLEOTIDE SEQUENCE [LARGE SCALE GENOMIC DNA]</scope>
    <source>
        <strain evidence="11">JCM 18459</strain>
    </source>
</reference>
<protein>
    <submittedName>
        <fullName evidence="10">BMP family ABC transporter substrate-binding protein</fullName>
    </submittedName>
</protein>
<feature type="signal peptide" evidence="8">
    <location>
        <begin position="1"/>
        <end position="22"/>
    </location>
</feature>
<proteinExistence type="inferred from homology"/>
<gene>
    <name evidence="10" type="ORF">GCM10023340_21540</name>
</gene>
<evidence type="ECO:0000259" key="9">
    <source>
        <dbReference type="Pfam" id="PF02608"/>
    </source>
</evidence>
<feature type="domain" description="ABC transporter substrate-binding protein PnrA-like" evidence="9">
    <location>
        <begin position="70"/>
        <end position="368"/>
    </location>
</feature>
<dbReference type="Gene3D" id="3.40.50.2300">
    <property type="match status" value="2"/>
</dbReference>
<comment type="similarity">
    <text evidence="2">Belongs to the BMP lipoprotein family.</text>
</comment>
<evidence type="ECO:0000256" key="2">
    <source>
        <dbReference type="ARBA" id="ARBA00008610"/>
    </source>
</evidence>
<dbReference type="PANTHER" id="PTHR34296">
    <property type="entry name" value="TRANSCRIPTIONAL ACTIVATOR PROTEIN MED"/>
    <property type="match status" value="1"/>
</dbReference>
<dbReference type="InterPro" id="IPR003760">
    <property type="entry name" value="PnrA-like"/>
</dbReference>
<evidence type="ECO:0000313" key="11">
    <source>
        <dbReference type="Proteomes" id="UP001500221"/>
    </source>
</evidence>
<dbReference type="RefSeq" id="WP_345458121.1">
    <property type="nucleotide sequence ID" value="NZ_BAABKG010000002.1"/>
</dbReference>
<dbReference type="EMBL" id="BAABKG010000002">
    <property type="protein sequence ID" value="GAA5148109.1"/>
    <property type="molecule type" value="Genomic_DNA"/>
</dbReference>
<dbReference type="InterPro" id="IPR008107">
    <property type="entry name" value="Mycoplasma_p48"/>
</dbReference>
<dbReference type="CDD" id="cd06354">
    <property type="entry name" value="PBP1_PrnA-like"/>
    <property type="match status" value="1"/>
</dbReference>
<evidence type="ECO:0000256" key="4">
    <source>
        <dbReference type="ARBA" id="ARBA00022729"/>
    </source>
</evidence>
<dbReference type="InterPro" id="IPR028082">
    <property type="entry name" value="Peripla_BP_I"/>
</dbReference>
<dbReference type="Pfam" id="PF02608">
    <property type="entry name" value="Bmp"/>
    <property type="match status" value="1"/>
</dbReference>
<accession>A0ABP9PKW7</accession>
<feature type="chain" id="PRO_5046297210" evidence="8">
    <location>
        <begin position="23"/>
        <end position="375"/>
    </location>
</feature>
<organism evidence="10 11">
    <name type="scientific">Nocardioides marinquilinus</name>
    <dbReference type="NCBI Taxonomy" id="1210400"/>
    <lineage>
        <taxon>Bacteria</taxon>
        <taxon>Bacillati</taxon>
        <taxon>Actinomycetota</taxon>
        <taxon>Actinomycetes</taxon>
        <taxon>Propionibacteriales</taxon>
        <taxon>Nocardioidaceae</taxon>
        <taxon>Nocardioides</taxon>
    </lineage>
</organism>
<comment type="subcellular location">
    <subcellularLocation>
        <location evidence="1">Cell membrane</location>
        <topology evidence="1">Lipid-anchor</topology>
    </subcellularLocation>
</comment>
<evidence type="ECO:0000256" key="5">
    <source>
        <dbReference type="ARBA" id="ARBA00023136"/>
    </source>
</evidence>
<feature type="region of interest" description="Disordered" evidence="7">
    <location>
        <begin position="21"/>
        <end position="67"/>
    </location>
</feature>
<name>A0ABP9PKW7_9ACTN</name>
<evidence type="ECO:0000256" key="8">
    <source>
        <dbReference type="SAM" id="SignalP"/>
    </source>
</evidence>
<comment type="caution">
    <text evidence="10">The sequence shown here is derived from an EMBL/GenBank/DDBJ whole genome shotgun (WGS) entry which is preliminary data.</text>
</comment>
<dbReference type="PROSITE" id="PS51257">
    <property type="entry name" value="PROKAR_LIPOPROTEIN"/>
    <property type="match status" value="1"/>
</dbReference>
<evidence type="ECO:0000313" key="10">
    <source>
        <dbReference type="EMBL" id="GAA5148109.1"/>
    </source>
</evidence>
<keyword evidence="11" id="KW-1185">Reference proteome</keyword>
<dbReference type="Proteomes" id="UP001500221">
    <property type="component" value="Unassembled WGS sequence"/>
</dbReference>
<keyword evidence="4 8" id="KW-0732">Signal</keyword>
<dbReference type="InterPro" id="IPR050957">
    <property type="entry name" value="BMP_lipoprotein"/>
</dbReference>
<keyword evidence="5" id="KW-0472">Membrane</keyword>
<dbReference type="PRINTS" id="PR01733">
    <property type="entry name" value="LIPPROTEIN48"/>
</dbReference>
<keyword evidence="6" id="KW-0449">Lipoprotein</keyword>
<feature type="compositionally biased region" description="Low complexity" evidence="7">
    <location>
        <begin position="36"/>
        <end position="61"/>
    </location>
</feature>
<dbReference type="SUPFAM" id="SSF53822">
    <property type="entry name" value="Periplasmic binding protein-like I"/>
    <property type="match status" value="1"/>
</dbReference>
<keyword evidence="3" id="KW-1003">Cell membrane</keyword>
<evidence type="ECO:0000256" key="3">
    <source>
        <dbReference type="ARBA" id="ARBA00022475"/>
    </source>
</evidence>